<dbReference type="SUPFAM" id="SSF52540">
    <property type="entry name" value="P-loop containing nucleoside triphosphate hydrolases"/>
    <property type="match status" value="1"/>
</dbReference>
<dbReference type="InterPro" id="IPR003615">
    <property type="entry name" value="HNH_nuc"/>
</dbReference>
<dbReference type="SMART" id="SM00507">
    <property type="entry name" value="HNHc"/>
    <property type="match status" value="1"/>
</dbReference>
<reference evidence="3" key="1">
    <citation type="journal article" date="2019" name="Sci. Rep.">
        <title>Draft genome of Tanacetum cinerariifolium, the natural source of mosquito coil.</title>
        <authorList>
            <person name="Yamashiro T."/>
            <person name="Shiraishi A."/>
            <person name="Satake H."/>
            <person name="Nakayama K."/>
        </authorList>
    </citation>
    <scope>NUCLEOTIDE SEQUENCE</scope>
</reference>
<comment type="caution">
    <text evidence="3">The sequence shown here is derived from an EMBL/GenBank/DDBJ whole genome shotgun (WGS) entry which is preliminary data.</text>
</comment>
<organism evidence="3">
    <name type="scientific">Tanacetum cinerariifolium</name>
    <name type="common">Dalmatian daisy</name>
    <name type="synonym">Chrysanthemum cinerariifolium</name>
    <dbReference type="NCBI Taxonomy" id="118510"/>
    <lineage>
        <taxon>Eukaryota</taxon>
        <taxon>Viridiplantae</taxon>
        <taxon>Streptophyta</taxon>
        <taxon>Embryophyta</taxon>
        <taxon>Tracheophyta</taxon>
        <taxon>Spermatophyta</taxon>
        <taxon>Magnoliopsida</taxon>
        <taxon>eudicotyledons</taxon>
        <taxon>Gunneridae</taxon>
        <taxon>Pentapetalae</taxon>
        <taxon>asterids</taxon>
        <taxon>campanulids</taxon>
        <taxon>Asterales</taxon>
        <taxon>Asteraceae</taxon>
        <taxon>Asteroideae</taxon>
        <taxon>Anthemideae</taxon>
        <taxon>Anthemidinae</taxon>
        <taxon>Tanacetum</taxon>
    </lineage>
</organism>
<dbReference type="EMBL" id="BKCJ010000050">
    <property type="protein sequence ID" value="GEU29181.1"/>
    <property type="molecule type" value="Genomic_DNA"/>
</dbReference>
<dbReference type="CDD" id="cd00085">
    <property type="entry name" value="HNHc"/>
    <property type="match status" value="1"/>
</dbReference>
<feature type="compositionally biased region" description="Basic residues" evidence="1">
    <location>
        <begin position="1530"/>
        <end position="1539"/>
    </location>
</feature>
<feature type="domain" description="HNH nuclease" evidence="2">
    <location>
        <begin position="261"/>
        <end position="309"/>
    </location>
</feature>
<evidence type="ECO:0000313" key="3">
    <source>
        <dbReference type="EMBL" id="GEU29181.1"/>
    </source>
</evidence>
<dbReference type="Gene3D" id="3.40.50.300">
    <property type="entry name" value="P-loop containing nucleotide triphosphate hydrolases"/>
    <property type="match status" value="2"/>
</dbReference>
<dbReference type="InterPro" id="IPR027417">
    <property type="entry name" value="P-loop_NTPase"/>
</dbReference>
<evidence type="ECO:0000256" key="1">
    <source>
        <dbReference type="SAM" id="MobiDB-lite"/>
    </source>
</evidence>
<feature type="region of interest" description="Disordered" evidence="1">
    <location>
        <begin position="1"/>
        <end position="31"/>
    </location>
</feature>
<evidence type="ECO:0000259" key="2">
    <source>
        <dbReference type="SMART" id="SM00507"/>
    </source>
</evidence>
<feature type="region of interest" description="Disordered" evidence="1">
    <location>
        <begin position="171"/>
        <end position="196"/>
    </location>
</feature>
<name>A0A699GID1_TANCI</name>
<dbReference type="Gene3D" id="1.10.30.50">
    <property type="match status" value="1"/>
</dbReference>
<feature type="region of interest" description="Disordered" evidence="1">
    <location>
        <begin position="1524"/>
        <end position="1545"/>
    </location>
</feature>
<gene>
    <name evidence="3" type="ORF">Tci_001159</name>
</gene>
<accession>A0A699GID1</accession>
<protein>
    <recommendedName>
        <fullName evidence="2">HNH nuclease domain-containing protein</fullName>
    </recommendedName>
</protein>
<sequence length="1558" mass="173421">MHPSARPATTAASKPGLRGTSVIAAPGKPSTPSEIASSALSTAKQALRVCAEAVRVLDARVSFLEQALTMTHGMKQAAATTVQALAEESRSHVDTTTAARLLSVDEKTLRRWARQGNGPLTPVRDKRRLRLYGTPRRVSMSVGRAGRNLRGRGDFRCRLRVLQVQALQAAATAQKRRPTRRPSADAPAPAYRGVSAIAGPPNSRSTACASFLPLTCMHTPCDRAIIFISRSRERSARLEYVMKKPRWLNNDSWNTFVGKWMDADGLIHCVVRGCDAPDEELLVDHIVSRFEKGTDAPSNLQPMCCRHNAAKGARPDHYWDHDLYFDQPLNLEALRTYQRSYVYEVILERSAHFSQPISTINDRLLCFVAVVAAGKTLGEFCVPFAINACVRRHRRAQPRIDRMLLVTKGTALRSQIADELTRKTVNLGLVSRPPVVMEITDSATLLDTKAPYHIGVMCPNMLWPHYDTATGLLDAELPPSWIPGIERVVQRHPLIVFDEMHYAAENIGEFVKAARNSLVFGFTATPFQWDGRSSRMAPSSPSSHTATGVNVRAGVYDVALSGSHCLRVLHPIKQKALDEAQFQFESRLSGVPSIRHVVIATVQRVHELDLMMQSGRPQDFRWRDHWENYQGSEAKVLSSAFPAHAIITVSDNATVDDVAAYLQRLFESDRAKYPRHRGWNAMGVHYKSAVRLDTNHPFYRYARTEKLGADCCRFLVVNRMAAEGVDNKYLTVWGIAENLTSEVDTGQRLGRTLRSVAVRSGGQFLIPPASHDTVYLITHSTFGIRQGERLRKSNAQILTRAIYYLLHMEECTADLMTIDEYIALDSGTTSAPRLRQCKSISLTEKCDLIEAVAACITAGTPEKLEALLEVGNVPLEHQADGETTSEDLISVINPGSSGELLYAYAQSLLRNTPVTYHINIGGVAEPREIDAVTDIQESMLSPTPPLADIILEAEKLFVPKLNVATASTWLNDHDWASAVLNSRSVLGDTEWLVQVEKMRAEWDASYAVLEFDFEETPADRVRFIVDQIMRRHRIPTKQELVAKMVLEVLRHLLAEKRAVSRSIVQVGHAPALAERRAAPPEIRVAQTPVVEANVKSNGLMSAGTASARQLRDTMTGTNMSLDHIPVPELIAVTDPDLRKQFASLKNEQQRQAFLDALLRRLDASILSWTTFYEAVAILREHQSYWHKQGYSSFADFWRARAAPAFEAWKELEDVYAFAKLACPDLFELDPSHARRLAQRLNALCAPTRRQRRRARGGKRVFETPAEATEAIRHALTWEMVSNRSFEYRIYRLKRDHPGIVALLLAGDYTVRLDNGTYAVDLIKAERRVYGEGHCLRSQPEADAEDAIVACTHSPPAVTAYIESGAVRLDISDLFIAHFELIDELHGNLDAMLSQESVTSPRGLAAQAIDLLRQTLDKLTSHSLDLAKRVYLATDEQAHSRDGIANGYFPKAAAPLAVEDILAIKRLAATCRRPSVARQILFILLATTSGWTPTHLSILADVDAASISTTLAELARKGAVIGRWLPSRSQTPRKHRPAHGRNRDYTLSQNWKYAPENAT</sequence>
<proteinExistence type="predicted"/>